<dbReference type="Gene3D" id="1.20.1280.50">
    <property type="match status" value="1"/>
</dbReference>
<dbReference type="OrthoDB" id="2909371at2759"/>
<dbReference type="EMBL" id="JAACJK010000163">
    <property type="protein sequence ID" value="KAF5326180.1"/>
    <property type="molecule type" value="Genomic_DNA"/>
</dbReference>
<keyword evidence="2" id="KW-1185">Reference proteome</keyword>
<comment type="caution">
    <text evidence="1">The sequence shown here is derived from an EMBL/GenBank/DDBJ whole genome shotgun (WGS) entry which is preliminary data.</text>
</comment>
<gene>
    <name evidence="1" type="ORF">D9611_000364</name>
</gene>
<organism evidence="1 2">
    <name type="scientific">Ephemerocybe angulata</name>
    <dbReference type="NCBI Taxonomy" id="980116"/>
    <lineage>
        <taxon>Eukaryota</taxon>
        <taxon>Fungi</taxon>
        <taxon>Dikarya</taxon>
        <taxon>Basidiomycota</taxon>
        <taxon>Agaricomycotina</taxon>
        <taxon>Agaricomycetes</taxon>
        <taxon>Agaricomycetidae</taxon>
        <taxon>Agaricales</taxon>
        <taxon>Agaricineae</taxon>
        <taxon>Psathyrellaceae</taxon>
        <taxon>Ephemerocybe</taxon>
    </lineage>
</organism>
<evidence type="ECO:0008006" key="3">
    <source>
        <dbReference type="Google" id="ProtNLM"/>
    </source>
</evidence>
<dbReference type="AlphaFoldDB" id="A0A8H5BML4"/>
<reference evidence="1 2" key="1">
    <citation type="journal article" date="2020" name="ISME J.">
        <title>Uncovering the hidden diversity of litter-decomposition mechanisms in mushroom-forming fungi.</title>
        <authorList>
            <person name="Floudas D."/>
            <person name="Bentzer J."/>
            <person name="Ahren D."/>
            <person name="Johansson T."/>
            <person name="Persson P."/>
            <person name="Tunlid A."/>
        </authorList>
    </citation>
    <scope>NUCLEOTIDE SEQUENCE [LARGE SCALE GENOMIC DNA]</scope>
    <source>
        <strain evidence="1 2">CBS 175.51</strain>
    </source>
</reference>
<protein>
    <recommendedName>
        <fullName evidence="3">F-box domain-containing protein</fullName>
    </recommendedName>
</protein>
<dbReference type="Proteomes" id="UP000541558">
    <property type="component" value="Unassembled WGS sequence"/>
</dbReference>
<evidence type="ECO:0000313" key="2">
    <source>
        <dbReference type="Proteomes" id="UP000541558"/>
    </source>
</evidence>
<accession>A0A8H5BML4</accession>
<evidence type="ECO:0000313" key="1">
    <source>
        <dbReference type="EMBL" id="KAF5326180.1"/>
    </source>
</evidence>
<proteinExistence type="predicted"/>
<sequence length="544" mass="61157">MYPCQDPRINHRILQDHPYPVDFSAKKEQREPHVGAEKSSSFGVTSMLPPEVWAEVFLYCLPEPPPANGPHPWYNRDRYISPLTAPLLLCQVCRIWREIAVTMPRLWQRLGVYVSMGTACPAPGLADLWLSRSGSLPLILSLHQQNESNLNALVAGRILVLFIKHTSRWMDVDLYLAGSRLVLTSTSSNPVDAKMAAAPILQRFRLRTSSRVYEKEERYIFGVIQDVPRLNDLHISRVPELDLLGNSTVDVPWHQLGSLALDYVPSIGTSLHVLSKCERLEECTIKADALFGPLFQEPLVHTSLRSLSINIGCDHFTAFFSRATLPALRDLSIQIRGPLEHYGWPQPCFEEFLSRSECRLARLEIRDSGMRADQFAMCLQHRFLQDVEELVIDDRRDWTWDPFVKDLAFDLMNCSRCADTYAALVVLEGGYIADGAGADGGTEVDNGSGAEDGSNGNSVDGNGRLTRGRVCFLPKLLSLVVRGNCMQTSDGTISDMVESRFYFHEQNVAKLRSLKLDIPSSHLGDLQRLKWMETEGLDLDLAFI</sequence>
<name>A0A8H5BML4_9AGAR</name>